<dbReference type="RefSeq" id="WP_080064511.1">
    <property type="nucleotide sequence ID" value="NZ_MZGX01000012.1"/>
</dbReference>
<reference evidence="6 7" key="1">
    <citation type="submission" date="2017-03" db="EMBL/GenBank/DDBJ databases">
        <title>Genome sequence of Clostridium hungatei DSM 14427.</title>
        <authorList>
            <person name="Poehlein A."/>
            <person name="Daniel R."/>
        </authorList>
    </citation>
    <scope>NUCLEOTIDE SEQUENCE [LARGE SCALE GENOMIC DNA]</scope>
    <source>
        <strain evidence="6 7">DSM 14427</strain>
    </source>
</reference>
<comment type="cofactor">
    <cofactor evidence="4">
        <name>Zn(2+)</name>
        <dbReference type="ChEBI" id="CHEBI:29105"/>
    </cofactor>
</comment>
<dbReference type="InterPro" id="IPR036291">
    <property type="entry name" value="NAD(P)-bd_dom_sf"/>
</dbReference>
<evidence type="ECO:0000256" key="2">
    <source>
        <dbReference type="ARBA" id="ARBA00022833"/>
    </source>
</evidence>
<dbReference type="Proteomes" id="UP000191554">
    <property type="component" value="Unassembled WGS sequence"/>
</dbReference>
<keyword evidence="1 4" id="KW-0479">Metal-binding</keyword>
<organism evidence="6 7">
    <name type="scientific">Ruminiclostridium hungatei</name>
    <name type="common">Clostridium hungatei</name>
    <dbReference type="NCBI Taxonomy" id="48256"/>
    <lineage>
        <taxon>Bacteria</taxon>
        <taxon>Bacillati</taxon>
        <taxon>Bacillota</taxon>
        <taxon>Clostridia</taxon>
        <taxon>Eubacteriales</taxon>
        <taxon>Oscillospiraceae</taxon>
        <taxon>Ruminiclostridium</taxon>
    </lineage>
</organism>
<dbReference type="InterPro" id="IPR013149">
    <property type="entry name" value="ADH-like_C"/>
</dbReference>
<dbReference type="PANTHER" id="PTHR43401">
    <property type="entry name" value="L-THREONINE 3-DEHYDROGENASE"/>
    <property type="match status" value="1"/>
</dbReference>
<keyword evidence="2 4" id="KW-0862">Zinc</keyword>
<evidence type="ECO:0000313" key="7">
    <source>
        <dbReference type="Proteomes" id="UP000191554"/>
    </source>
</evidence>
<evidence type="ECO:0000313" key="6">
    <source>
        <dbReference type="EMBL" id="OPX44048.1"/>
    </source>
</evidence>
<evidence type="ECO:0000259" key="5">
    <source>
        <dbReference type="SMART" id="SM00829"/>
    </source>
</evidence>
<evidence type="ECO:0000256" key="4">
    <source>
        <dbReference type="RuleBase" id="RU361277"/>
    </source>
</evidence>
<dbReference type="PROSITE" id="PS00059">
    <property type="entry name" value="ADH_ZINC"/>
    <property type="match status" value="1"/>
</dbReference>
<comment type="caution">
    <text evidence="6">The sequence shown here is derived from an EMBL/GenBank/DDBJ whole genome shotgun (WGS) entry which is preliminary data.</text>
</comment>
<dbReference type="Pfam" id="PF08240">
    <property type="entry name" value="ADH_N"/>
    <property type="match status" value="1"/>
</dbReference>
<dbReference type="EMBL" id="MZGX01000012">
    <property type="protein sequence ID" value="OPX44048.1"/>
    <property type="molecule type" value="Genomic_DNA"/>
</dbReference>
<proteinExistence type="inferred from homology"/>
<dbReference type="SUPFAM" id="SSF50129">
    <property type="entry name" value="GroES-like"/>
    <property type="match status" value="1"/>
</dbReference>
<keyword evidence="7" id="KW-1185">Reference proteome</keyword>
<dbReference type="InterPro" id="IPR002328">
    <property type="entry name" value="ADH_Zn_CS"/>
</dbReference>
<protein>
    <submittedName>
        <fullName evidence="6">Putative zinc-type alcohol dehydrogenase-like protein YjmD</fullName>
        <ecNumber evidence="6">1.-.-.-</ecNumber>
    </submittedName>
</protein>
<gene>
    <name evidence="6" type="primary">yjmD</name>
    <name evidence="6" type="ORF">CLHUN_20730</name>
</gene>
<keyword evidence="3 6" id="KW-0560">Oxidoreductase</keyword>
<evidence type="ECO:0000256" key="3">
    <source>
        <dbReference type="ARBA" id="ARBA00023002"/>
    </source>
</evidence>
<dbReference type="PANTHER" id="PTHR43401:SF2">
    <property type="entry name" value="L-THREONINE 3-DEHYDROGENASE"/>
    <property type="match status" value="1"/>
</dbReference>
<dbReference type="EC" id="1.-.-.-" evidence="6"/>
<dbReference type="InterPro" id="IPR050129">
    <property type="entry name" value="Zn_alcohol_dh"/>
</dbReference>
<dbReference type="InterPro" id="IPR011032">
    <property type="entry name" value="GroES-like_sf"/>
</dbReference>
<evidence type="ECO:0000256" key="1">
    <source>
        <dbReference type="ARBA" id="ARBA00022723"/>
    </source>
</evidence>
<dbReference type="AlphaFoldDB" id="A0A1V4SJI6"/>
<dbReference type="OrthoDB" id="9769198at2"/>
<sequence>MKKMNAVTFKDIATYEIGQRAVPQIVKPDDVLVSVEACSICGTDVHLLGNPPGFIGTKGIVLGHECVGKVEEVGSGVGGLKPGDRVVLEPNISCGYCHYCRSGVPNMCENDVILGVTIDGVFADYFVAPERGLVKIPDNMPADLAVFAEPVNCVMGAVNKVRALPGETVLVLGAGPIGLYFTMLYKSNGAGKVIVSEPSGFRADYARECGADVVINPLETSLKEAVLAETNGLGADITVDAVGVLSPDAIACTRRAGRIVLFGQNGAARQTICQNDITRNGLTVFGNYIGTFTLPATVKLLAAGLIPVEKIITHRIPLTDFAVGLEAMRKGEALEVIMYPGK</sequence>
<dbReference type="GO" id="GO:0016491">
    <property type="term" value="F:oxidoreductase activity"/>
    <property type="evidence" value="ECO:0007669"/>
    <property type="project" value="UniProtKB-KW"/>
</dbReference>
<accession>A0A1V4SJI6</accession>
<comment type="similarity">
    <text evidence="4">Belongs to the zinc-containing alcohol dehydrogenase family.</text>
</comment>
<dbReference type="InterPro" id="IPR020843">
    <property type="entry name" value="ER"/>
</dbReference>
<dbReference type="SMART" id="SM00829">
    <property type="entry name" value="PKS_ER"/>
    <property type="match status" value="1"/>
</dbReference>
<name>A0A1V4SJI6_RUMHU</name>
<dbReference type="STRING" id="48256.CLHUN_20730"/>
<dbReference type="GO" id="GO:0008270">
    <property type="term" value="F:zinc ion binding"/>
    <property type="evidence" value="ECO:0007669"/>
    <property type="project" value="InterPro"/>
</dbReference>
<dbReference type="Gene3D" id="3.40.50.720">
    <property type="entry name" value="NAD(P)-binding Rossmann-like Domain"/>
    <property type="match status" value="1"/>
</dbReference>
<dbReference type="Pfam" id="PF00107">
    <property type="entry name" value="ADH_zinc_N"/>
    <property type="match status" value="1"/>
</dbReference>
<dbReference type="InterPro" id="IPR013154">
    <property type="entry name" value="ADH-like_N"/>
</dbReference>
<feature type="domain" description="Enoyl reductase (ER)" evidence="5">
    <location>
        <begin position="10"/>
        <end position="337"/>
    </location>
</feature>
<dbReference type="SUPFAM" id="SSF51735">
    <property type="entry name" value="NAD(P)-binding Rossmann-fold domains"/>
    <property type="match status" value="1"/>
</dbReference>
<dbReference type="Gene3D" id="3.90.180.10">
    <property type="entry name" value="Medium-chain alcohol dehydrogenases, catalytic domain"/>
    <property type="match status" value="1"/>
</dbReference>